<evidence type="ECO:0008006" key="4">
    <source>
        <dbReference type="Google" id="ProtNLM"/>
    </source>
</evidence>
<evidence type="ECO:0000313" key="3">
    <source>
        <dbReference type="Proteomes" id="UP001499938"/>
    </source>
</evidence>
<feature type="transmembrane region" description="Helical" evidence="1">
    <location>
        <begin position="54"/>
        <end position="72"/>
    </location>
</feature>
<dbReference type="EMBL" id="BAAAPO010000032">
    <property type="protein sequence ID" value="GAA1795229.1"/>
    <property type="molecule type" value="Genomic_DNA"/>
</dbReference>
<dbReference type="Proteomes" id="UP001499938">
    <property type="component" value="Unassembled WGS sequence"/>
</dbReference>
<keyword evidence="1" id="KW-1133">Transmembrane helix</keyword>
<keyword evidence="3" id="KW-1185">Reference proteome</keyword>
<feature type="transmembrane region" description="Helical" evidence="1">
    <location>
        <begin position="20"/>
        <end position="42"/>
    </location>
</feature>
<proteinExistence type="predicted"/>
<reference evidence="2 3" key="1">
    <citation type="journal article" date="2019" name="Int. J. Syst. Evol. Microbiol.">
        <title>The Global Catalogue of Microorganisms (GCM) 10K type strain sequencing project: providing services to taxonomists for standard genome sequencing and annotation.</title>
        <authorList>
            <consortium name="The Broad Institute Genomics Platform"/>
            <consortium name="The Broad Institute Genome Sequencing Center for Infectious Disease"/>
            <person name="Wu L."/>
            <person name="Ma J."/>
        </authorList>
    </citation>
    <scope>NUCLEOTIDE SEQUENCE [LARGE SCALE GENOMIC DNA]</scope>
    <source>
        <strain evidence="2 3">JCM 15592</strain>
    </source>
</reference>
<accession>A0ABN2LNU7</accession>
<organism evidence="2 3">
    <name type="scientific">Nostocoides veronense</name>
    <dbReference type="NCBI Taxonomy" id="330836"/>
    <lineage>
        <taxon>Bacteria</taxon>
        <taxon>Bacillati</taxon>
        <taxon>Actinomycetota</taxon>
        <taxon>Actinomycetes</taxon>
        <taxon>Micrococcales</taxon>
        <taxon>Intrasporangiaceae</taxon>
        <taxon>Nostocoides</taxon>
    </lineage>
</organism>
<comment type="caution">
    <text evidence="2">The sequence shown here is derived from an EMBL/GenBank/DDBJ whole genome shotgun (WGS) entry which is preliminary data.</text>
</comment>
<sequence>MPDEGVIAHSGRSKTPLSRVAAGVLIAESLLLLALIAAYAIGIREDIESDLGRTLASIALFLVGVVILLTMARGWLRGQSWPKMATLVVNALLVPVSFTVISTWGAMVGIPLLALAVLGVLAGLSASSGDGSAA</sequence>
<feature type="transmembrane region" description="Helical" evidence="1">
    <location>
        <begin position="110"/>
        <end position="129"/>
    </location>
</feature>
<evidence type="ECO:0000313" key="2">
    <source>
        <dbReference type="EMBL" id="GAA1795229.1"/>
    </source>
</evidence>
<dbReference type="RefSeq" id="WP_344084270.1">
    <property type="nucleotide sequence ID" value="NZ_BAAAPO010000032.1"/>
</dbReference>
<name>A0ABN2LNU7_9MICO</name>
<keyword evidence="1" id="KW-0812">Transmembrane</keyword>
<gene>
    <name evidence="2" type="ORF">GCM10009811_19520</name>
</gene>
<evidence type="ECO:0000256" key="1">
    <source>
        <dbReference type="SAM" id="Phobius"/>
    </source>
</evidence>
<protein>
    <recommendedName>
        <fullName evidence="4">Integral membrane protein</fullName>
    </recommendedName>
</protein>
<keyword evidence="1" id="KW-0472">Membrane</keyword>